<dbReference type="EMBL" id="JAACNO010002236">
    <property type="protein sequence ID" value="KAF4134951.1"/>
    <property type="molecule type" value="Genomic_DNA"/>
</dbReference>
<dbReference type="Proteomes" id="UP000704712">
    <property type="component" value="Unassembled WGS sequence"/>
</dbReference>
<evidence type="ECO:0000256" key="1">
    <source>
        <dbReference type="SAM" id="MobiDB-lite"/>
    </source>
</evidence>
<dbReference type="AlphaFoldDB" id="A0A8S9U1Z3"/>
<gene>
    <name evidence="3" type="ORF">GN958_ATG15859</name>
</gene>
<organism evidence="3 4">
    <name type="scientific">Phytophthora infestans</name>
    <name type="common">Potato late blight agent</name>
    <name type="synonym">Botrytis infestans</name>
    <dbReference type="NCBI Taxonomy" id="4787"/>
    <lineage>
        <taxon>Eukaryota</taxon>
        <taxon>Sar</taxon>
        <taxon>Stramenopiles</taxon>
        <taxon>Oomycota</taxon>
        <taxon>Peronosporomycetes</taxon>
        <taxon>Peronosporales</taxon>
        <taxon>Peronosporaceae</taxon>
        <taxon>Phytophthora</taxon>
    </lineage>
</organism>
<evidence type="ECO:0000256" key="2">
    <source>
        <dbReference type="SAM" id="Phobius"/>
    </source>
</evidence>
<keyword evidence="2" id="KW-1133">Transmembrane helix</keyword>
<evidence type="ECO:0000313" key="3">
    <source>
        <dbReference type="EMBL" id="KAF4134951.1"/>
    </source>
</evidence>
<feature type="transmembrane region" description="Helical" evidence="2">
    <location>
        <begin position="413"/>
        <end position="436"/>
    </location>
</feature>
<accession>A0A8S9U1Z3</accession>
<proteinExistence type="predicted"/>
<evidence type="ECO:0000313" key="4">
    <source>
        <dbReference type="Proteomes" id="UP000704712"/>
    </source>
</evidence>
<protein>
    <submittedName>
        <fullName evidence="3">Uncharacterized protein</fullName>
    </submittedName>
</protein>
<feature type="region of interest" description="Disordered" evidence="1">
    <location>
        <begin position="86"/>
        <end position="135"/>
    </location>
</feature>
<reference evidence="3" key="1">
    <citation type="submission" date="2020-03" db="EMBL/GenBank/DDBJ databases">
        <title>Hybrid Assembly of Korean Phytophthora infestans isolates.</title>
        <authorList>
            <person name="Prokchorchik M."/>
            <person name="Lee Y."/>
            <person name="Seo J."/>
            <person name="Cho J.-H."/>
            <person name="Park Y.-E."/>
            <person name="Jang D.-C."/>
            <person name="Im J.-S."/>
            <person name="Choi J.-G."/>
            <person name="Park H.-J."/>
            <person name="Lee G.-B."/>
            <person name="Lee Y.-G."/>
            <person name="Hong S.-Y."/>
            <person name="Cho K."/>
            <person name="Sohn K.H."/>
        </authorList>
    </citation>
    <scope>NUCLEOTIDE SEQUENCE</scope>
    <source>
        <strain evidence="3">KR_2_A2</strain>
    </source>
</reference>
<name>A0A8S9U1Z3_PHYIN</name>
<feature type="compositionally biased region" description="Basic and acidic residues" evidence="1">
    <location>
        <begin position="121"/>
        <end position="135"/>
    </location>
</feature>
<sequence length="459" mass="51973">MLSSTSPENVDFDDLVLSRSTLANGTMSDRGQPKRGYIHAEADALSSDNTGQRAASGPISSKENCTLLEDLAILVDTDQPVTLETFRRRSSTGRGSVDNIKTPLYSQLRPSGDEAAPGSRTSEDRGDKEYDGYSDVDDKALDTELLEAYIGYCKSVDHEPNIQVEPGGIADGILNARGNRSNAPDSTYNQERSSVREHSRFWTKYIGTRYSKRRGCTQFWAWLLIGVGVLLWLGISLSSLELNELLHLDAFTVKNVQVTEDFTFLHFLEEVDFHLTYTVETPNPATSTNANSSYFNALLLNEYEYEHYVDGEPFEYISAGSKIRTTYAYLPNTYIDNTIKETMYFVVQPCFLERNPTVDYCNTRQLPTSVSSSEKIYDLDQKKKMKSRAVWGHFNITNMSVNPMPVACSSSGWLGGAYLLLFLPYLVITLFGLRVFQMIRHCENWKKNMREPTYTVWRR</sequence>
<keyword evidence="2" id="KW-0812">Transmembrane</keyword>
<feature type="transmembrane region" description="Helical" evidence="2">
    <location>
        <begin position="219"/>
        <end position="240"/>
    </location>
</feature>
<keyword evidence="2" id="KW-0472">Membrane</keyword>
<comment type="caution">
    <text evidence="3">The sequence shown here is derived from an EMBL/GenBank/DDBJ whole genome shotgun (WGS) entry which is preliminary data.</text>
</comment>